<keyword evidence="3 7" id="KW-0479">Metal-binding</keyword>
<evidence type="ECO:0000256" key="1">
    <source>
        <dbReference type="ARBA" id="ARBA00010617"/>
    </source>
</evidence>
<dbReference type="InterPro" id="IPR002401">
    <property type="entry name" value="Cyt_P450_E_grp-I"/>
</dbReference>
<dbReference type="Gene3D" id="1.10.630.10">
    <property type="entry name" value="Cytochrome P450"/>
    <property type="match status" value="1"/>
</dbReference>
<dbReference type="PRINTS" id="PR00463">
    <property type="entry name" value="EP450I"/>
</dbReference>
<dbReference type="InterPro" id="IPR001128">
    <property type="entry name" value="Cyt_P450"/>
</dbReference>
<dbReference type="SUPFAM" id="SSF48264">
    <property type="entry name" value="Cytochrome P450"/>
    <property type="match status" value="1"/>
</dbReference>
<dbReference type="EMBL" id="OZ023710">
    <property type="protein sequence ID" value="CAK9883309.1"/>
    <property type="molecule type" value="Genomic_DNA"/>
</dbReference>
<evidence type="ECO:0000313" key="9">
    <source>
        <dbReference type="Proteomes" id="UP001497522"/>
    </source>
</evidence>
<comment type="similarity">
    <text evidence="1 7">Belongs to the cytochrome P450 family.</text>
</comment>
<organism evidence="8 9">
    <name type="scientific">Sphagnum jensenii</name>
    <dbReference type="NCBI Taxonomy" id="128206"/>
    <lineage>
        <taxon>Eukaryota</taxon>
        <taxon>Viridiplantae</taxon>
        <taxon>Streptophyta</taxon>
        <taxon>Embryophyta</taxon>
        <taxon>Bryophyta</taxon>
        <taxon>Sphagnophytina</taxon>
        <taxon>Sphagnopsida</taxon>
        <taxon>Sphagnales</taxon>
        <taxon>Sphagnaceae</taxon>
        <taxon>Sphagnum</taxon>
    </lineage>
</organism>
<evidence type="ECO:0000256" key="5">
    <source>
        <dbReference type="ARBA" id="ARBA00023004"/>
    </source>
</evidence>
<name>A0ABP1C3S1_9BRYO</name>
<reference evidence="8" key="1">
    <citation type="submission" date="2024-03" db="EMBL/GenBank/DDBJ databases">
        <authorList>
            <consortium name="ELIXIR-Norway"/>
            <consortium name="Elixir Norway"/>
        </authorList>
    </citation>
    <scope>NUCLEOTIDE SEQUENCE</scope>
</reference>
<dbReference type="Pfam" id="PF00067">
    <property type="entry name" value="p450"/>
    <property type="match status" value="1"/>
</dbReference>
<evidence type="ECO:0008006" key="10">
    <source>
        <dbReference type="Google" id="ProtNLM"/>
    </source>
</evidence>
<evidence type="ECO:0000256" key="3">
    <source>
        <dbReference type="ARBA" id="ARBA00022723"/>
    </source>
</evidence>
<evidence type="ECO:0000256" key="4">
    <source>
        <dbReference type="ARBA" id="ARBA00023002"/>
    </source>
</evidence>
<evidence type="ECO:0000313" key="8">
    <source>
        <dbReference type="EMBL" id="CAK9883309.1"/>
    </source>
</evidence>
<dbReference type="Proteomes" id="UP001497522">
    <property type="component" value="Chromosome 9"/>
</dbReference>
<keyword evidence="9" id="KW-1185">Reference proteome</keyword>
<dbReference type="InterPro" id="IPR017972">
    <property type="entry name" value="Cyt_P450_CS"/>
</dbReference>
<gene>
    <name evidence="8" type="ORF">CSSPJE1EN2_LOCUS24560</name>
</gene>
<keyword evidence="5 7" id="KW-0408">Iron</keyword>
<evidence type="ECO:0000256" key="2">
    <source>
        <dbReference type="ARBA" id="ARBA00022617"/>
    </source>
</evidence>
<protein>
    <recommendedName>
        <fullName evidence="10">Cytochrome P450</fullName>
    </recommendedName>
</protein>
<sequence>MYVIHTFFFYKNILLCMWYSWQRNLKDNAKTTLPPGSLGLPFLGETLELLRAYKTSKFMEDFINPRMAKYGQVFKTHVLFSPLVFLGPPEGNKFLFSNENNLVQTSWPSPTRKLLGRNSISAKVGEEHKKGRQILSSFFGPIGLQSFVPRMHETTRAHFEQFWEKKDEIKAGTLLKKITLSLAIDLFMSVKEGPESHALAHDMNTYLAGYFALPLDFLGTTYHKAILAREKMLQTLDITIRRKRKDLEERKISPRQDLLSILISTSNDQGHLISNEEIKDNILLLLFGGHDTTSSTLALIIKYLFLNPHCLQEVIKEQKKIAMEKVGDLLCWDDTRKMKYTWQVIQETMRIQPILAFATRETLKEIEYGGFTIPKGWKVAWSGPLSHLSPQFFPNPERFDPSRFEGIGPKPFTYVPFGGGPRMCPGSEFARTEMVVFMHHLVLNYEWSMIDPFEKITMNPFPTFQKGLQLRIHKKD</sequence>
<proteinExistence type="inferred from homology"/>
<evidence type="ECO:0000256" key="7">
    <source>
        <dbReference type="RuleBase" id="RU000461"/>
    </source>
</evidence>
<evidence type="ECO:0000256" key="6">
    <source>
        <dbReference type="ARBA" id="ARBA00023033"/>
    </source>
</evidence>
<dbReference type="PROSITE" id="PS00086">
    <property type="entry name" value="CYTOCHROME_P450"/>
    <property type="match status" value="1"/>
</dbReference>
<dbReference type="InterPro" id="IPR036396">
    <property type="entry name" value="Cyt_P450_sf"/>
</dbReference>
<accession>A0ABP1C3S1</accession>
<dbReference type="PRINTS" id="PR00385">
    <property type="entry name" value="P450"/>
</dbReference>
<keyword evidence="4 7" id="KW-0560">Oxidoreductase</keyword>
<keyword evidence="6 7" id="KW-0503">Monooxygenase</keyword>
<dbReference type="PANTHER" id="PTHR24286:SF384">
    <property type="entry name" value="P450, PUTATIVE (EUROFUNG)-RELATED"/>
    <property type="match status" value="1"/>
</dbReference>
<dbReference type="PANTHER" id="PTHR24286">
    <property type="entry name" value="CYTOCHROME P450 26"/>
    <property type="match status" value="1"/>
</dbReference>
<keyword evidence="2 7" id="KW-0349">Heme</keyword>
<dbReference type="CDD" id="cd11043">
    <property type="entry name" value="CYP90-like"/>
    <property type="match status" value="1"/>
</dbReference>